<keyword evidence="7 13" id="KW-0479">Metal-binding</keyword>
<dbReference type="PANTHER" id="PTHR12066:SF0">
    <property type="entry name" value="TELOMERASE REVERSE TRANSCRIPTASE"/>
    <property type="match status" value="1"/>
</dbReference>
<dbReference type="SUPFAM" id="SSF56672">
    <property type="entry name" value="DNA/RNA polymerases"/>
    <property type="match status" value="1"/>
</dbReference>
<dbReference type="Pfam" id="PF00078">
    <property type="entry name" value="RVT_1"/>
    <property type="match status" value="1"/>
</dbReference>
<dbReference type="InterPro" id="IPR021891">
    <property type="entry name" value="Telomerase_RBD"/>
</dbReference>
<evidence type="ECO:0000256" key="8">
    <source>
        <dbReference type="ARBA" id="ARBA00022842"/>
    </source>
</evidence>
<keyword evidence="4 13" id="KW-0158">Chromosome</keyword>
<evidence type="ECO:0000256" key="10">
    <source>
        <dbReference type="ARBA" id="ARBA00022918"/>
    </source>
</evidence>
<evidence type="ECO:0000256" key="4">
    <source>
        <dbReference type="ARBA" id="ARBA00022454"/>
    </source>
</evidence>
<dbReference type="GO" id="GO:0007004">
    <property type="term" value="P:telomere maintenance via telomerase"/>
    <property type="evidence" value="ECO:0007669"/>
    <property type="project" value="TreeGrafter"/>
</dbReference>
<dbReference type="GO" id="GO:0070034">
    <property type="term" value="F:telomerase RNA binding"/>
    <property type="evidence" value="ECO:0007669"/>
    <property type="project" value="TreeGrafter"/>
</dbReference>
<dbReference type="InterPro" id="IPR003545">
    <property type="entry name" value="Telomerase_RT"/>
</dbReference>
<keyword evidence="16" id="KW-1185">Reference proteome</keyword>
<dbReference type="InterPro" id="IPR043502">
    <property type="entry name" value="DNA/RNA_pol_sf"/>
</dbReference>
<comment type="caution">
    <text evidence="15">The sequence shown here is derived from an EMBL/GenBank/DDBJ whole genome shotgun (WGS) entry which is preliminary data.</text>
</comment>
<dbReference type="InterPro" id="IPR043128">
    <property type="entry name" value="Rev_trsase/Diguanyl_cyclase"/>
</dbReference>
<proteinExistence type="inferred from homology"/>
<keyword evidence="9 13" id="KW-0779">Telomere</keyword>
<evidence type="ECO:0000256" key="2">
    <source>
        <dbReference type="ARBA" id="ARBA00012493"/>
    </source>
</evidence>
<dbReference type="InterPro" id="IPR000477">
    <property type="entry name" value="RT_dom"/>
</dbReference>
<dbReference type="Proteomes" id="UP000697127">
    <property type="component" value="Unassembled WGS sequence"/>
</dbReference>
<sequence length="699" mass="81767">MYTLENYIKDTVPDYDKSVFLEYASGGYYSVIQELIVNIRIEKCNQETKAQIPTILISKSEICYHEEFINMIVELMITKKISNVLKLGYTDGSTVGSSDKYTFKGFNSALELLKSRPLEIIKNVIGTNAFLKLIFYFNGFWIENNTMIWGYHENKMYEKKPQQLSISLKYMMHKQTTGLKKTNPVILDPWLLLCYIFCYKPSSSNKCDPPKRYRKIFKLIKALISNHKSQMKEYPYIADQICKINTKNFQDHMSLCADKGDVIKFIMTIIYKVIPLECFGTLRNRSLIMRSIPRLINNTIVSRIPITSALKGVKINDIAWVKPRNNYVTEHLINLKDNSNSFASFTANKDLIGNLFLQPKKSSFRLIVKPFKGNKNEIVDYFIYQKRKIRPIMQILQTIRLKNSCSSISDIITKIYQFKKRIMLQNNGILPAIYSFKFDAQSAYDSVPHDIIKSVVSERLDTFTQNDTIHVQSLNLIDKTSRIRTRKSVIVDHISKLSMIKPMNDFQNRRLFKRSKPKIDNHETFTFKKSEIINFVIKNSKNTCFHTKSRSYYRKVGVYQGFPMSALLFNIVYDSLVDDLYMNFPNKKDTVIVRLIDDFLILSTNKINIDIIKKVTARCLEKYNLKINRLKTEFSTTVLTFAGLFLNIKHLICFKQLKNYNNSPMQMSNFRKVYKSLITYLEMRMKNTDLFDFSPYKIL</sequence>
<evidence type="ECO:0000256" key="7">
    <source>
        <dbReference type="ARBA" id="ARBA00022723"/>
    </source>
</evidence>
<evidence type="ECO:0000256" key="6">
    <source>
        <dbReference type="ARBA" id="ARBA00022695"/>
    </source>
</evidence>
<comment type="function">
    <text evidence="13">Telomerase is a ribonucleoprotein enzyme essential for the replication of chromosome termini in most eukaryotes. It elongates telomeres. It is a reverse transcriptase that adds simple sequence repeats to chromosome ends by copying a template sequence within the RNA component of the enzyme.</text>
</comment>
<dbReference type="Pfam" id="PF12009">
    <property type="entry name" value="Telomerase_RBD"/>
    <property type="match status" value="1"/>
</dbReference>
<evidence type="ECO:0000313" key="16">
    <source>
        <dbReference type="Proteomes" id="UP000697127"/>
    </source>
</evidence>
<dbReference type="AlphaFoldDB" id="A0A9P6WN56"/>
<keyword evidence="11 13" id="KW-0539">Nucleus</keyword>
<dbReference type="PROSITE" id="PS50878">
    <property type="entry name" value="RT_POL"/>
    <property type="match status" value="1"/>
</dbReference>
<protein>
    <recommendedName>
        <fullName evidence="3 13">Telomerase reverse transcriptase</fullName>
        <ecNumber evidence="2 13">2.7.7.49</ecNumber>
    </recommendedName>
    <alternativeName>
        <fullName evidence="13">Telomerase catalytic subunit</fullName>
    </alternativeName>
</protein>
<accession>A0A9P6WN56</accession>
<evidence type="ECO:0000256" key="11">
    <source>
        <dbReference type="ARBA" id="ARBA00023242"/>
    </source>
</evidence>
<evidence type="ECO:0000256" key="9">
    <source>
        <dbReference type="ARBA" id="ARBA00022895"/>
    </source>
</evidence>
<keyword evidence="10 13" id="KW-0695">RNA-directed DNA polymerase</keyword>
<feature type="domain" description="Reverse transcriptase" evidence="14">
    <location>
        <begin position="348"/>
        <end position="646"/>
    </location>
</feature>
<keyword evidence="6 13" id="KW-0548">Nucleotidyltransferase</keyword>
<dbReference type="GO" id="GO:0042162">
    <property type="term" value="F:telomeric DNA binding"/>
    <property type="evidence" value="ECO:0007669"/>
    <property type="project" value="TreeGrafter"/>
</dbReference>
<name>A0A9P6WN56_9ASCO</name>
<keyword evidence="8 13" id="KW-0460">Magnesium</keyword>
<comment type="subcellular location">
    <subcellularLocation>
        <location evidence="13">Nucleus</location>
    </subcellularLocation>
    <subcellularLocation>
        <location evidence="13">Chromosome</location>
        <location evidence="13">Telomere</location>
    </subcellularLocation>
</comment>
<evidence type="ECO:0000256" key="12">
    <source>
        <dbReference type="ARBA" id="ARBA00048173"/>
    </source>
</evidence>
<evidence type="ECO:0000256" key="5">
    <source>
        <dbReference type="ARBA" id="ARBA00022679"/>
    </source>
</evidence>
<dbReference type="Gene3D" id="3.30.70.270">
    <property type="match status" value="1"/>
</dbReference>
<organism evidence="15 16">
    <name type="scientific">Pichia californica</name>
    <dbReference type="NCBI Taxonomy" id="460514"/>
    <lineage>
        <taxon>Eukaryota</taxon>
        <taxon>Fungi</taxon>
        <taxon>Dikarya</taxon>
        <taxon>Ascomycota</taxon>
        <taxon>Saccharomycotina</taxon>
        <taxon>Pichiomycetes</taxon>
        <taxon>Pichiales</taxon>
        <taxon>Pichiaceae</taxon>
        <taxon>Pichia</taxon>
    </lineage>
</organism>
<dbReference type="GO" id="GO:0046872">
    <property type="term" value="F:metal ion binding"/>
    <property type="evidence" value="ECO:0007669"/>
    <property type="project" value="UniProtKB-KW"/>
</dbReference>
<dbReference type="PANTHER" id="PTHR12066">
    <property type="entry name" value="TELOMERASE REVERSE TRANSCRIPTASE"/>
    <property type="match status" value="1"/>
</dbReference>
<dbReference type="EC" id="2.7.7.49" evidence="2 13"/>
<dbReference type="Gene3D" id="1.10.132.70">
    <property type="match status" value="1"/>
</dbReference>
<comment type="similarity">
    <text evidence="1 13">Belongs to the reverse transcriptase family. Telomerase subfamily.</text>
</comment>
<evidence type="ECO:0000256" key="1">
    <source>
        <dbReference type="ARBA" id="ARBA00008001"/>
    </source>
</evidence>
<evidence type="ECO:0000256" key="13">
    <source>
        <dbReference type="RuleBase" id="RU365061"/>
    </source>
</evidence>
<dbReference type="GO" id="GO:0003720">
    <property type="term" value="F:telomerase activity"/>
    <property type="evidence" value="ECO:0007669"/>
    <property type="project" value="InterPro"/>
</dbReference>
<comment type="catalytic activity">
    <reaction evidence="12 13">
        <text>DNA(n) + a 2'-deoxyribonucleoside 5'-triphosphate = DNA(n+1) + diphosphate</text>
        <dbReference type="Rhea" id="RHEA:22508"/>
        <dbReference type="Rhea" id="RHEA-COMP:17339"/>
        <dbReference type="Rhea" id="RHEA-COMP:17340"/>
        <dbReference type="ChEBI" id="CHEBI:33019"/>
        <dbReference type="ChEBI" id="CHEBI:61560"/>
        <dbReference type="ChEBI" id="CHEBI:173112"/>
        <dbReference type="EC" id="2.7.7.49"/>
    </reaction>
</comment>
<gene>
    <name evidence="15" type="ORF">C6P40_000192</name>
</gene>
<reference evidence="15" key="1">
    <citation type="submission" date="2020-11" db="EMBL/GenBank/DDBJ databases">
        <title>Kefir isolates.</title>
        <authorList>
            <person name="Marcisauskas S."/>
            <person name="Kim Y."/>
            <person name="Blasche S."/>
        </authorList>
    </citation>
    <scope>NUCLEOTIDE SEQUENCE</scope>
    <source>
        <strain evidence="15">Olga-1</strain>
    </source>
</reference>
<evidence type="ECO:0000256" key="3">
    <source>
        <dbReference type="ARBA" id="ARBA00016182"/>
    </source>
</evidence>
<keyword evidence="5 13" id="KW-0808">Transferase</keyword>
<dbReference type="EMBL" id="PUHW01000104">
    <property type="protein sequence ID" value="KAG0689053.1"/>
    <property type="molecule type" value="Genomic_DNA"/>
</dbReference>
<evidence type="ECO:0000313" key="15">
    <source>
        <dbReference type="EMBL" id="KAG0689053.1"/>
    </source>
</evidence>
<dbReference type="GO" id="GO:0000781">
    <property type="term" value="C:chromosome, telomeric region"/>
    <property type="evidence" value="ECO:0007669"/>
    <property type="project" value="UniProtKB-SubCell"/>
</dbReference>
<dbReference type="GO" id="GO:0000333">
    <property type="term" value="C:telomerase catalytic core complex"/>
    <property type="evidence" value="ECO:0007669"/>
    <property type="project" value="TreeGrafter"/>
</dbReference>
<evidence type="ECO:0000259" key="14">
    <source>
        <dbReference type="PROSITE" id="PS50878"/>
    </source>
</evidence>
<dbReference type="PRINTS" id="PR01365">
    <property type="entry name" value="TELOMERASERT"/>
</dbReference>